<evidence type="ECO:0000313" key="2">
    <source>
        <dbReference type="EMBL" id="CAI4013645.1"/>
    </source>
</evidence>
<dbReference type="AlphaFoldDB" id="A0A9P1GHB6"/>
<evidence type="ECO:0000256" key="1">
    <source>
        <dbReference type="SAM" id="MobiDB-lite"/>
    </source>
</evidence>
<evidence type="ECO:0000313" key="3">
    <source>
        <dbReference type="EMBL" id="CAL4800957.1"/>
    </source>
</evidence>
<comment type="caution">
    <text evidence="2">The sequence shown here is derived from an EMBL/GenBank/DDBJ whole genome shotgun (WGS) entry which is preliminary data.</text>
</comment>
<organism evidence="2">
    <name type="scientific">Cladocopium goreaui</name>
    <dbReference type="NCBI Taxonomy" id="2562237"/>
    <lineage>
        <taxon>Eukaryota</taxon>
        <taxon>Sar</taxon>
        <taxon>Alveolata</taxon>
        <taxon>Dinophyceae</taxon>
        <taxon>Suessiales</taxon>
        <taxon>Symbiodiniaceae</taxon>
        <taxon>Cladocopium</taxon>
    </lineage>
</organism>
<proteinExistence type="predicted"/>
<evidence type="ECO:0000313" key="4">
    <source>
        <dbReference type="Proteomes" id="UP001152797"/>
    </source>
</evidence>
<feature type="region of interest" description="Disordered" evidence="1">
    <location>
        <begin position="62"/>
        <end position="94"/>
    </location>
</feature>
<dbReference type="EMBL" id="CAMXCT020005968">
    <property type="protein sequence ID" value="CAL1167020.1"/>
    <property type="molecule type" value="Genomic_DNA"/>
</dbReference>
<reference evidence="3 4" key="2">
    <citation type="submission" date="2024-05" db="EMBL/GenBank/DDBJ databases">
        <authorList>
            <person name="Chen Y."/>
            <person name="Shah S."/>
            <person name="Dougan E. K."/>
            <person name="Thang M."/>
            <person name="Chan C."/>
        </authorList>
    </citation>
    <scope>NUCLEOTIDE SEQUENCE [LARGE SCALE GENOMIC DNA]</scope>
</reference>
<dbReference type="Proteomes" id="UP001152797">
    <property type="component" value="Unassembled WGS sequence"/>
</dbReference>
<dbReference type="EMBL" id="CAMXCT010005968">
    <property type="protein sequence ID" value="CAI4013645.1"/>
    <property type="molecule type" value="Genomic_DNA"/>
</dbReference>
<keyword evidence="4" id="KW-1185">Reference proteome</keyword>
<feature type="region of interest" description="Disordered" evidence="1">
    <location>
        <begin position="303"/>
        <end position="322"/>
    </location>
</feature>
<protein>
    <submittedName>
        <fullName evidence="2">Uncharacterized protein</fullName>
    </submittedName>
</protein>
<accession>A0A9P1GHB6</accession>
<dbReference type="EMBL" id="CAMXCT030005968">
    <property type="protein sequence ID" value="CAL4800957.1"/>
    <property type="molecule type" value="Genomic_DNA"/>
</dbReference>
<reference evidence="2" key="1">
    <citation type="submission" date="2022-10" db="EMBL/GenBank/DDBJ databases">
        <authorList>
            <person name="Chen Y."/>
            <person name="Dougan E. K."/>
            <person name="Chan C."/>
            <person name="Rhodes N."/>
            <person name="Thang M."/>
        </authorList>
    </citation>
    <scope>NUCLEOTIDE SEQUENCE</scope>
</reference>
<sequence length="322" mass="36275">MPVRRPGGKYRGQNLRYFHQSLRRFVCCNGFRVEMEASLIARNKSDADLAKEARERLRRATEAAIRRGKARSRRQEEGQGSHSKSLQRAQDEMESEKQQRILNMLMGGKRGNLKKFFMAWITGMELLKKEDVIHEREVAWQATCHKDSIGRCSAAARLRPTLFELPFDALSAALKTGSLTGGLESPSFPRRLWNSVGSLRPQSVGNLQDMFRRQEVTVREEGSCEPRAVTAPLAEPKAAWILGGDAVMHYKSGRKYKLDPLSMRIAPFSDSKMEKHAEKPNLVSALATSEGRTLRASASVHFDDVPQPQRKGPTREAWASVL</sequence>
<gene>
    <name evidence="2" type="ORF">C1SCF055_LOCUS38602</name>
</gene>
<dbReference type="OrthoDB" id="433664at2759"/>
<name>A0A9P1GHB6_9DINO</name>